<dbReference type="RefSeq" id="WP_087883324.1">
    <property type="nucleotide sequence ID" value="NZ_CP021748.1"/>
</dbReference>
<dbReference type="EMBL" id="CP021748">
    <property type="protein sequence ID" value="ARX82162.1"/>
    <property type="molecule type" value="Genomic_DNA"/>
</dbReference>
<keyword evidence="1" id="KW-0812">Transmembrane</keyword>
<name>A0A1Z1W706_9ACTN</name>
<keyword evidence="1" id="KW-1133">Transmembrane helix</keyword>
<feature type="transmembrane region" description="Helical" evidence="1">
    <location>
        <begin position="21"/>
        <end position="40"/>
    </location>
</feature>
<evidence type="ECO:0000313" key="3">
    <source>
        <dbReference type="Proteomes" id="UP000195880"/>
    </source>
</evidence>
<evidence type="ECO:0000313" key="2">
    <source>
        <dbReference type="EMBL" id="ARX82162.1"/>
    </source>
</evidence>
<dbReference type="AlphaFoldDB" id="A0A1Z1W706"/>
<keyword evidence="1" id="KW-0472">Membrane</keyword>
<dbReference type="STRING" id="67267.GCA_000716675_03811"/>
<reference evidence="2 3" key="1">
    <citation type="submission" date="2017-05" db="EMBL/GenBank/DDBJ databases">
        <title>Streptomyces alboflavus Genome sequencing and assembly.</title>
        <authorList>
            <person name="Wang Y."/>
            <person name="Du B."/>
            <person name="Ding Y."/>
            <person name="Liu H."/>
            <person name="Hou Q."/>
            <person name="Liu K."/>
            <person name="Wang C."/>
            <person name="Yao L."/>
        </authorList>
    </citation>
    <scope>NUCLEOTIDE SEQUENCE [LARGE SCALE GENOMIC DNA]</scope>
    <source>
        <strain evidence="2 3">MDJK44</strain>
    </source>
</reference>
<dbReference type="KEGG" id="salf:SMD44_01563"/>
<protein>
    <submittedName>
        <fullName evidence="2">Uncharacterized protein</fullName>
    </submittedName>
</protein>
<gene>
    <name evidence="2" type="ORF">SMD44_01563</name>
</gene>
<keyword evidence="3" id="KW-1185">Reference proteome</keyword>
<proteinExistence type="predicted"/>
<accession>A0A1Z1W706</accession>
<evidence type="ECO:0000256" key="1">
    <source>
        <dbReference type="SAM" id="Phobius"/>
    </source>
</evidence>
<dbReference type="Proteomes" id="UP000195880">
    <property type="component" value="Chromosome"/>
</dbReference>
<organism evidence="2 3">
    <name type="scientific">Streptomyces alboflavus</name>
    <dbReference type="NCBI Taxonomy" id="67267"/>
    <lineage>
        <taxon>Bacteria</taxon>
        <taxon>Bacillati</taxon>
        <taxon>Actinomycetota</taxon>
        <taxon>Actinomycetes</taxon>
        <taxon>Kitasatosporales</taxon>
        <taxon>Streptomycetaceae</taxon>
        <taxon>Streptomyces</taxon>
    </lineage>
</organism>
<sequence>MAAPVRRSAERFDRWWDRHELVTLLVLPVFVPWSLVVYGFRWWTVPFGLLAAFALVRWVQVVARRLRRTRRG</sequence>
<feature type="transmembrane region" description="Helical" evidence="1">
    <location>
        <begin position="46"/>
        <end position="63"/>
    </location>
</feature>